<gene>
    <name evidence="4" type="ORF">ACFSB2_20265</name>
</gene>
<dbReference type="PANTHER" id="PTHR11783">
    <property type="entry name" value="SULFOTRANSFERASE SULT"/>
    <property type="match status" value="1"/>
</dbReference>
<evidence type="ECO:0000256" key="1">
    <source>
        <dbReference type="ARBA" id="ARBA00005771"/>
    </source>
</evidence>
<evidence type="ECO:0000256" key="2">
    <source>
        <dbReference type="ARBA" id="ARBA00022679"/>
    </source>
</evidence>
<dbReference type="SUPFAM" id="SSF52540">
    <property type="entry name" value="P-loop containing nucleoside triphosphate hydrolases"/>
    <property type="match status" value="1"/>
</dbReference>
<proteinExistence type="inferred from homology"/>
<evidence type="ECO:0000259" key="3">
    <source>
        <dbReference type="Pfam" id="PF00685"/>
    </source>
</evidence>
<dbReference type="InterPro" id="IPR027417">
    <property type="entry name" value="P-loop_NTPase"/>
</dbReference>
<dbReference type="InterPro" id="IPR000863">
    <property type="entry name" value="Sulfotransferase_dom"/>
</dbReference>
<organism evidence="4 5">
    <name type="scientific">Alicyclobacillus fodiniaquatilis</name>
    <dbReference type="NCBI Taxonomy" id="1661150"/>
    <lineage>
        <taxon>Bacteria</taxon>
        <taxon>Bacillati</taxon>
        <taxon>Bacillota</taxon>
        <taxon>Bacilli</taxon>
        <taxon>Bacillales</taxon>
        <taxon>Alicyclobacillaceae</taxon>
        <taxon>Alicyclobacillus</taxon>
    </lineage>
</organism>
<dbReference type="RefSeq" id="WP_377944923.1">
    <property type="nucleotide sequence ID" value="NZ_JBHUCX010000083.1"/>
</dbReference>
<comment type="similarity">
    <text evidence="1">Belongs to the sulfotransferase 1 family.</text>
</comment>
<dbReference type="Gene3D" id="3.40.50.300">
    <property type="entry name" value="P-loop containing nucleotide triphosphate hydrolases"/>
    <property type="match status" value="1"/>
</dbReference>
<reference evidence="5" key="1">
    <citation type="journal article" date="2019" name="Int. J. Syst. Evol. Microbiol.">
        <title>The Global Catalogue of Microorganisms (GCM) 10K type strain sequencing project: providing services to taxonomists for standard genome sequencing and annotation.</title>
        <authorList>
            <consortium name="The Broad Institute Genomics Platform"/>
            <consortium name="The Broad Institute Genome Sequencing Center for Infectious Disease"/>
            <person name="Wu L."/>
            <person name="Ma J."/>
        </authorList>
    </citation>
    <scope>NUCLEOTIDE SEQUENCE [LARGE SCALE GENOMIC DNA]</scope>
    <source>
        <strain evidence="5">CGMCC 1.12286</strain>
    </source>
</reference>
<accession>A0ABW4JN21</accession>
<evidence type="ECO:0000313" key="5">
    <source>
        <dbReference type="Proteomes" id="UP001597079"/>
    </source>
</evidence>
<keyword evidence="2" id="KW-0808">Transferase</keyword>
<dbReference type="EMBL" id="JBHUCX010000083">
    <property type="protein sequence ID" value="MFD1677013.1"/>
    <property type="molecule type" value="Genomic_DNA"/>
</dbReference>
<name>A0ABW4JN21_9BACL</name>
<sequence>MGEISLPRVLIVSIPKGGTHLLMQAVLGIPGMTQTRKNVFKPSTNPILPGQMGVMHLPHSRQIERFLKDNQVKVLFISRDPRDIAVSMMHFIANAFPSHVLYPAFQQFLVTKQTRLSAIINGVKFNTDIVDTVLANSLHVASGFSEFPNIFESCSPYLPWCKARNVCHVTFEELAQPSDRRTKALGRIVDFLLDDPSSLQMPKPVMVAKMEQNINPAVSPTFRAGRVGDWKLEFEPQHKADFKRIAGDMLIDLGYEHDLSW</sequence>
<comment type="caution">
    <text evidence="4">The sequence shown here is derived from an EMBL/GenBank/DDBJ whole genome shotgun (WGS) entry which is preliminary data.</text>
</comment>
<feature type="domain" description="Sulfotransferase" evidence="3">
    <location>
        <begin position="8"/>
        <end position="248"/>
    </location>
</feature>
<protein>
    <submittedName>
        <fullName evidence="4">Sulfotransferase domain-containing protein</fullName>
    </submittedName>
</protein>
<evidence type="ECO:0000313" key="4">
    <source>
        <dbReference type="EMBL" id="MFD1677013.1"/>
    </source>
</evidence>
<keyword evidence="5" id="KW-1185">Reference proteome</keyword>
<dbReference type="Proteomes" id="UP001597079">
    <property type="component" value="Unassembled WGS sequence"/>
</dbReference>
<dbReference type="Pfam" id="PF00685">
    <property type="entry name" value="Sulfotransfer_1"/>
    <property type="match status" value="1"/>
</dbReference>